<evidence type="ECO:0000313" key="3">
    <source>
        <dbReference type="EMBL" id="QDH70652.1"/>
    </source>
</evidence>
<keyword evidence="1" id="KW-1133">Transmembrane helix</keyword>
<feature type="domain" description="YhdP central" evidence="2">
    <location>
        <begin position="10"/>
        <end position="1264"/>
    </location>
</feature>
<dbReference type="NCBIfam" id="TIGR02099">
    <property type="entry name" value="YhdP family protein"/>
    <property type="match status" value="1"/>
</dbReference>
<dbReference type="RefSeq" id="WP_141623986.1">
    <property type="nucleotide sequence ID" value="NZ_CP041242.1"/>
</dbReference>
<dbReference type="InterPro" id="IPR011836">
    <property type="entry name" value="YhdP"/>
</dbReference>
<dbReference type="EMBL" id="CP041242">
    <property type="protein sequence ID" value="QDH70652.1"/>
    <property type="molecule type" value="Genomic_DNA"/>
</dbReference>
<feature type="transmembrane region" description="Helical" evidence="1">
    <location>
        <begin position="16"/>
        <end position="38"/>
    </location>
</feature>
<dbReference type="KEGG" id="lyj:FKV23_11610"/>
<evidence type="ECO:0000259" key="2">
    <source>
        <dbReference type="Pfam" id="PF13116"/>
    </source>
</evidence>
<accession>A0A514BTE0</accession>
<dbReference type="Proteomes" id="UP000317199">
    <property type="component" value="Chromosome"/>
</dbReference>
<dbReference type="OrthoDB" id="9762238at2"/>
<sequence length="1283" mass="135937">MPTPLRRRLRLARRGAVYTAAIVLVLVAVLLGIASRLLPLAEQHPERIQAWLSERTGRPVAFDRVETDWTRRGPLLKLDNLRIGGDGADGAGAVTVGDAEMLVSIYAGLLPGRALSELRLRGLDLTLERGDDGRWQVRGLPGQERDDGDVLGTLESLGELQVVDGKLAVVAPAFGIDTHIPRIDLRLQVSGELVRAAARAWPRLGGDPLDAVVSFERKSGDGQAYAGARQADLAEWQSLLELAGVQVRSGRGRAEAWAELHGNRITAVTVNAALDGVALASADPDAAGSDDSMVEFNRVEARARWQATAGDWRLDAPVLRIDSDDAPQVLDGLTMVGGRRYGLFADRVDIAPLLEAAALSDRLAPGLREWMREARPQGVVHEIRISGERDGPVQANARIEGIGFQPVRSRPGLSGVAGMFEGDASGFVLRLDRDSPMRFDWPTGFGVVHEVVLDGDVSGWREGDGWKVATGGLRVDGGSFATDVRGGLHWPGDGSRPRIDMAATLDDVQVPVAKGFWVRDQMPESAVEWLDKALEGGIVRDGRAVISGDLDDWPFRGNTGLFEATGRIEQGVVRFQPDWPAVEDLQAEVSFVADGFDVRGSGAIAGVGIGRIEAGIDHYDGGRLQVRADGRGDASQLLELLRQSPLNDSLGDDLAAIEAGGPARVGFGLHLPLQEGDGLRIDGTVDLADARLADPRWELAFDQVSGRAHYSRNGFEAEALSVRHEGLPGTLSLRAGDGHVRNAGNAFEAGLQSSVPASELVRRVPDLAWLGPYLSGRSDWNVGVNVPEARDGQETVSWLRLDSDLTGTGLDLPAPMTKPLDLALATTVETPLPLGSGDIRVTLGERMAVRARAGDNATGVRIVLGATRVDEPPPVNGLVVNGHAGQLDAMDWIALSRVGTGEGTMPLRRIDVTASDLRLLGGSFPDTRVVVAPAAAGVLEVDTSGESLQGRLSIPAAASETIAGRFERVHWRLPETAVAAVQDPAAPVVGPGLEDTLDPAAIPPLAIDVDEFRLNDAALGQAVFRSQPTAAGMHIERLETRARRQQIDVSGDWTGTGGAARTRLALELRSEDFGRLVDGLGLGLTGRIGDGKGKLNFAGTWPGNPAAFSAAALDGRLTVAVRDGQLLEVEPGAGRVLGLLSIAQLPRRLMLDFGDFFNKGFAFNQAGGSVMFDDGQARSDGLLIDGPSAAIAIRGTTDLRGEQFDQTIEVRPKAGNLLTAVGALAGGPMGAAIGAAANVVLEKPLGQVAAKTYRVTGPWKDPKVEVQTREQGRASTVVEVPAG</sequence>
<proteinExistence type="predicted"/>
<name>A0A514BTE0_9GAMM</name>
<evidence type="ECO:0000256" key="1">
    <source>
        <dbReference type="SAM" id="Phobius"/>
    </source>
</evidence>
<dbReference type="Pfam" id="PF13116">
    <property type="entry name" value="YhdP"/>
    <property type="match status" value="1"/>
</dbReference>
<organism evidence="3 4">
    <name type="scientific">Marilutibacter alkalisoli</name>
    <dbReference type="NCBI Taxonomy" id="2591633"/>
    <lineage>
        <taxon>Bacteria</taxon>
        <taxon>Pseudomonadati</taxon>
        <taxon>Pseudomonadota</taxon>
        <taxon>Gammaproteobacteria</taxon>
        <taxon>Lysobacterales</taxon>
        <taxon>Lysobacteraceae</taxon>
        <taxon>Marilutibacter</taxon>
    </lineage>
</organism>
<keyword evidence="4" id="KW-1185">Reference proteome</keyword>
<reference evidence="3 4" key="1">
    <citation type="submission" date="2019-06" db="EMBL/GenBank/DDBJ databases">
        <title>Lysobacter alkalisoli sp. nov. isolated from saline-alkali soil.</title>
        <authorList>
            <person name="Sun J.-Q."/>
            <person name="Xu L."/>
        </authorList>
    </citation>
    <scope>NUCLEOTIDE SEQUENCE [LARGE SCALE GENOMIC DNA]</scope>
    <source>
        <strain evidence="3 4">SJ-36</strain>
    </source>
</reference>
<keyword evidence="1" id="KW-0812">Transmembrane</keyword>
<keyword evidence="1" id="KW-0472">Membrane</keyword>
<dbReference type="PANTHER" id="PTHR38690">
    <property type="entry name" value="PROTEASE-RELATED"/>
    <property type="match status" value="1"/>
</dbReference>
<dbReference type="PANTHER" id="PTHR38690:SF1">
    <property type="entry name" value="PROTEASE"/>
    <property type="match status" value="1"/>
</dbReference>
<evidence type="ECO:0000313" key="4">
    <source>
        <dbReference type="Proteomes" id="UP000317199"/>
    </source>
</evidence>
<gene>
    <name evidence="3" type="ORF">FKV23_11610</name>
</gene>
<protein>
    <submittedName>
        <fullName evidence="3">TIGR02099 family protein</fullName>
    </submittedName>
</protein>
<dbReference type="InterPro" id="IPR025263">
    <property type="entry name" value="YhdP_central"/>
</dbReference>